<evidence type="ECO:0000259" key="1">
    <source>
        <dbReference type="PROSITE" id="PS51379"/>
    </source>
</evidence>
<dbReference type="OrthoDB" id="9789030at2"/>
<dbReference type="PROSITE" id="PS51379">
    <property type="entry name" value="4FE4S_FER_2"/>
    <property type="match status" value="1"/>
</dbReference>
<accession>D6SL09</accession>
<keyword evidence="3" id="KW-1185">Reference proteome</keyword>
<protein>
    <submittedName>
        <fullName evidence="2">Fe-S cluster-containing protein</fullName>
    </submittedName>
</protein>
<dbReference type="Proteomes" id="UP000005496">
    <property type="component" value="Unassembled WGS sequence"/>
</dbReference>
<dbReference type="eggNOG" id="ENOG502ZWNQ">
    <property type="taxonomic scope" value="Bacteria"/>
</dbReference>
<dbReference type="AlphaFoldDB" id="D6SL09"/>
<dbReference type="RefSeq" id="WP_008868502.1">
    <property type="nucleotide sequence ID" value="NZ_ACJN02000001.1"/>
</dbReference>
<dbReference type="SUPFAM" id="SSF54862">
    <property type="entry name" value="4Fe-4S ferredoxins"/>
    <property type="match status" value="1"/>
</dbReference>
<feature type="domain" description="4Fe-4S ferredoxin-type" evidence="1">
    <location>
        <begin position="5"/>
        <end position="35"/>
    </location>
</feature>
<name>D6SL09_9BACT</name>
<comment type="caution">
    <text evidence="2">The sequence shown here is derived from an EMBL/GenBank/DDBJ whole genome shotgun (WGS) entry which is preliminary data.</text>
</comment>
<gene>
    <name evidence="2" type="ORF">Dthio_PD2785</name>
</gene>
<organism evidence="2 3">
    <name type="scientific">Desulfonatronospira thiodismutans ASO3-1</name>
    <dbReference type="NCBI Taxonomy" id="555779"/>
    <lineage>
        <taxon>Bacteria</taxon>
        <taxon>Pseudomonadati</taxon>
        <taxon>Thermodesulfobacteriota</taxon>
        <taxon>Desulfovibrionia</taxon>
        <taxon>Desulfovibrionales</taxon>
        <taxon>Desulfonatronovibrionaceae</taxon>
        <taxon>Desulfonatronospira</taxon>
    </lineage>
</organism>
<evidence type="ECO:0000313" key="3">
    <source>
        <dbReference type="Proteomes" id="UP000005496"/>
    </source>
</evidence>
<dbReference type="Gene3D" id="3.30.70.20">
    <property type="match status" value="1"/>
</dbReference>
<dbReference type="EMBL" id="ACJN02000001">
    <property type="protein sequence ID" value="EFI35370.1"/>
    <property type="molecule type" value="Genomic_DNA"/>
</dbReference>
<sequence>MDLVVKINIVPEKCRGCRACETACAWWDKPPFNPRRAGIHIIKDEEAGSEYPLLNMECQEKFCGKQAPGAGSLLEPACVTACLFEALQVEKEEVRDAG</sequence>
<reference evidence="2" key="1">
    <citation type="submission" date="2010-05" db="EMBL/GenBank/DDBJ databases">
        <title>The draft genome of Desulfonatronospira thiodismutans ASO3-1.</title>
        <authorList>
            <consortium name="US DOE Joint Genome Institute (JGI-PGF)"/>
            <person name="Lucas S."/>
            <person name="Copeland A."/>
            <person name="Lapidus A."/>
            <person name="Cheng J.-F."/>
            <person name="Bruce D."/>
            <person name="Goodwin L."/>
            <person name="Pitluck S."/>
            <person name="Chertkov O."/>
            <person name="Brettin T."/>
            <person name="Detter J.C."/>
            <person name="Han C."/>
            <person name="Land M.L."/>
            <person name="Hauser L."/>
            <person name="Kyrpides N."/>
            <person name="Mikhailova N."/>
            <person name="Muyzer G."/>
            <person name="Woyke T."/>
        </authorList>
    </citation>
    <scope>NUCLEOTIDE SEQUENCE [LARGE SCALE GENOMIC DNA]</scope>
    <source>
        <strain evidence="2">ASO3-1</strain>
    </source>
</reference>
<proteinExistence type="predicted"/>
<dbReference type="InterPro" id="IPR017896">
    <property type="entry name" value="4Fe4S_Fe-S-bd"/>
</dbReference>
<evidence type="ECO:0000313" key="2">
    <source>
        <dbReference type="EMBL" id="EFI35370.1"/>
    </source>
</evidence>